<name>A0A4U8V8H9_STECR</name>
<evidence type="ECO:0000256" key="3">
    <source>
        <dbReference type="SAM" id="Phobius"/>
    </source>
</evidence>
<accession>A0A4U8V8H9</accession>
<feature type="compositionally biased region" description="Basic and acidic residues" evidence="2">
    <location>
        <begin position="104"/>
        <end position="113"/>
    </location>
</feature>
<dbReference type="OrthoDB" id="6380629at2759"/>
<sequence>MEECGLKWWVRTAAALAGTAFIALVVTIPVLINDVTIMEEELALQRVEYMEMSNVMWDELMTQNKEIKYVRATRDAQRHRRQYDTSDSAKPAGGDYSGVSGDSTKPRGHDQPRKPLVCPPGPPGPRGAAGDNGENGEDGIPGLPGNNGGEGANSGSFAPSDNPYETSAVAGSTCAPCPAGPPGLPGYKGKRGQRGEKGAKGMPGNAGRDGEIGEEGPEGELGYQGDLGQPGEKGAPGEDGIGYAKGAPGAKGETGPPGMEGDEGMPGERGDDAAPGPKAKPDLRDLLASTAKTEFLAFLERLEDTEPMPSTVLAPNAPRAREKTTTVDMVVTRTKPATGRDLAELHSTPCLHRKSLLLLLENTLNRTVSTTSALALLLSVVVTESSFRPVF</sequence>
<proteinExistence type="predicted"/>
<keyword evidence="3" id="KW-0812">Transmembrane</keyword>
<keyword evidence="3" id="KW-0472">Membrane</keyword>
<dbReference type="Pfam" id="PF01391">
    <property type="entry name" value="Collagen"/>
    <property type="match status" value="1"/>
</dbReference>
<dbReference type="STRING" id="34508.A0A4U8V8H9"/>
<gene>
    <name evidence="4" type="ORF">L596_006139</name>
</gene>
<dbReference type="AlphaFoldDB" id="A0A4U8V8H9"/>
<keyword evidence="1" id="KW-0677">Repeat</keyword>
<reference evidence="4" key="1">
    <citation type="submission" date="2013-11" db="EMBL/GenBank/DDBJ databases">
        <authorList>
            <person name="Sternberg P."/>
            <person name="Dillman A."/>
            <person name="Macchietto M."/>
        </authorList>
    </citation>
    <scope>NUCLEOTIDE SEQUENCE</scope>
    <source>
        <strain evidence="4">ALL</strain>
    </source>
</reference>
<dbReference type="EMBL" id="AZBU02000001">
    <property type="protein sequence ID" value="TMS39648.1"/>
    <property type="molecule type" value="Genomic_DNA"/>
</dbReference>
<feature type="region of interest" description="Disordered" evidence="2">
    <location>
        <begin position="72"/>
        <end position="282"/>
    </location>
</feature>
<dbReference type="InterPro" id="IPR008160">
    <property type="entry name" value="Collagen"/>
</dbReference>
<evidence type="ECO:0000256" key="2">
    <source>
        <dbReference type="SAM" id="MobiDB-lite"/>
    </source>
</evidence>
<evidence type="ECO:0000256" key="1">
    <source>
        <dbReference type="ARBA" id="ARBA00022737"/>
    </source>
</evidence>
<comment type="caution">
    <text evidence="4">The sequence shown here is derived from an EMBL/GenBank/DDBJ whole genome shotgun (WGS) entry which is preliminary data.</text>
</comment>
<feature type="transmembrane region" description="Helical" evidence="3">
    <location>
        <begin position="12"/>
        <end position="32"/>
    </location>
</feature>
<reference evidence="4" key="2">
    <citation type="journal article" date="2015" name="Genome Biol.">
        <title>Comparative genomics of Steinernema reveals deeply conserved gene regulatory networks.</title>
        <authorList>
            <person name="Dillman A.R."/>
            <person name="Macchietto M."/>
            <person name="Porter C.F."/>
            <person name="Rogers A."/>
            <person name="Williams B."/>
            <person name="Antoshechkin I."/>
            <person name="Lee M.M."/>
            <person name="Goodwin Z."/>
            <person name="Lu X."/>
            <person name="Lewis E.E."/>
            <person name="Goodrich-Blair H."/>
            <person name="Stock S.P."/>
            <person name="Adams B.J."/>
            <person name="Sternberg P.W."/>
            <person name="Mortazavi A."/>
        </authorList>
    </citation>
    <scope>NUCLEOTIDE SEQUENCE [LARGE SCALE GENOMIC DNA]</scope>
    <source>
        <strain evidence="4">ALL</strain>
    </source>
</reference>
<dbReference type="PANTHER" id="PTHR24637">
    <property type="entry name" value="COLLAGEN"/>
    <property type="match status" value="1"/>
</dbReference>
<evidence type="ECO:0000313" key="4">
    <source>
        <dbReference type="EMBL" id="TMS39648.1"/>
    </source>
</evidence>
<organism evidence="4">
    <name type="scientific">Steinernema carpocapsae</name>
    <name type="common">Entomopathogenic nematode</name>
    <dbReference type="NCBI Taxonomy" id="34508"/>
    <lineage>
        <taxon>Eukaryota</taxon>
        <taxon>Metazoa</taxon>
        <taxon>Ecdysozoa</taxon>
        <taxon>Nematoda</taxon>
        <taxon>Chromadorea</taxon>
        <taxon>Rhabditida</taxon>
        <taxon>Tylenchina</taxon>
        <taxon>Panagrolaimomorpha</taxon>
        <taxon>Strongyloidoidea</taxon>
        <taxon>Steinernematidae</taxon>
        <taxon>Steinernema</taxon>
    </lineage>
</organism>
<evidence type="ECO:0008006" key="5">
    <source>
        <dbReference type="Google" id="ProtNLM"/>
    </source>
</evidence>
<keyword evidence="3" id="KW-1133">Transmembrane helix</keyword>
<protein>
    <recommendedName>
        <fullName evidence="5">Nematode cuticle collagen N-terminal domain-containing protein</fullName>
    </recommendedName>
</protein>
<reference evidence="4" key="3">
    <citation type="journal article" date="2019" name="G3 (Bethesda)">
        <title>Hybrid Assembly of the Genome of the Entomopathogenic Nematode Steinernema carpocapsae Identifies the X-Chromosome.</title>
        <authorList>
            <person name="Serra L."/>
            <person name="Macchietto M."/>
            <person name="Macias-Munoz A."/>
            <person name="McGill C.J."/>
            <person name="Rodriguez I.M."/>
            <person name="Rodriguez B."/>
            <person name="Murad R."/>
            <person name="Mortazavi A."/>
        </authorList>
    </citation>
    <scope>NUCLEOTIDE SEQUENCE [LARGE SCALE GENOMIC DNA]</scope>
    <source>
        <strain evidence="4">ALL</strain>
    </source>
</reference>